<dbReference type="InterPro" id="IPR035976">
    <property type="entry name" value="Sushi/SCR/CCP_sf"/>
</dbReference>
<dbReference type="PANTHER" id="PTHR13802">
    <property type="entry name" value="MUCIN 4-RELATED"/>
    <property type="match status" value="1"/>
</dbReference>
<dbReference type="SMART" id="SM00723">
    <property type="entry name" value="AMOP"/>
    <property type="match status" value="1"/>
</dbReference>
<comment type="caution">
    <text evidence="7">Lacks conserved residue(s) required for the propagation of feature annotation.</text>
</comment>
<dbReference type="Pfam" id="PF00084">
    <property type="entry name" value="Sushi"/>
    <property type="match status" value="1"/>
</dbReference>
<evidence type="ECO:0000259" key="12">
    <source>
        <dbReference type="PROSITE" id="PS51220"/>
    </source>
</evidence>
<gene>
    <name evidence="14" type="ORF">ANCDUO_13368</name>
</gene>
<protein>
    <submittedName>
        <fullName evidence="14">AMOP domain protein</fullName>
    </submittedName>
</protein>
<proteinExistence type="predicted"/>
<dbReference type="OrthoDB" id="6051552at2759"/>
<dbReference type="InterPro" id="IPR000436">
    <property type="entry name" value="Sushi_SCR_CCP_dom"/>
</dbReference>
<evidence type="ECO:0000256" key="2">
    <source>
        <dbReference type="ARBA" id="ARBA00022692"/>
    </source>
</evidence>
<keyword evidence="5 9" id="KW-0472">Membrane</keyword>
<dbReference type="PROSITE" id="PS50856">
    <property type="entry name" value="AMOP"/>
    <property type="match status" value="1"/>
</dbReference>
<name>A0A0C2GHA5_9BILA</name>
<evidence type="ECO:0000259" key="10">
    <source>
        <dbReference type="PROSITE" id="PS50856"/>
    </source>
</evidence>
<evidence type="ECO:0000256" key="7">
    <source>
        <dbReference type="PROSITE-ProRule" id="PRU00302"/>
    </source>
</evidence>
<comment type="subcellular location">
    <subcellularLocation>
        <location evidence="1">Membrane</location>
    </subcellularLocation>
</comment>
<feature type="region of interest" description="Disordered" evidence="8">
    <location>
        <begin position="25"/>
        <end position="58"/>
    </location>
</feature>
<evidence type="ECO:0000256" key="6">
    <source>
        <dbReference type="ARBA" id="ARBA00023157"/>
    </source>
</evidence>
<evidence type="ECO:0000256" key="4">
    <source>
        <dbReference type="ARBA" id="ARBA00022989"/>
    </source>
</evidence>
<dbReference type="SUPFAM" id="SSF57535">
    <property type="entry name" value="Complement control module/SCR domain"/>
    <property type="match status" value="1"/>
</dbReference>
<keyword evidence="2 9" id="KW-0812">Transmembrane</keyword>
<dbReference type="PROSITE" id="PS50923">
    <property type="entry name" value="SUSHI"/>
    <property type="match status" value="1"/>
</dbReference>
<keyword evidence="7" id="KW-0768">Sushi</keyword>
<keyword evidence="3" id="KW-0732">Signal</keyword>
<organism evidence="14 15">
    <name type="scientific">Ancylostoma duodenale</name>
    <dbReference type="NCBI Taxonomy" id="51022"/>
    <lineage>
        <taxon>Eukaryota</taxon>
        <taxon>Metazoa</taxon>
        <taxon>Ecdysozoa</taxon>
        <taxon>Nematoda</taxon>
        <taxon>Chromadorea</taxon>
        <taxon>Rhabditida</taxon>
        <taxon>Rhabditina</taxon>
        <taxon>Rhabditomorpha</taxon>
        <taxon>Strongyloidea</taxon>
        <taxon>Ancylostomatidae</taxon>
        <taxon>Ancylostomatinae</taxon>
        <taxon>Ancylostoma</taxon>
    </lineage>
</organism>
<dbReference type="Gene3D" id="2.10.70.10">
    <property type="entry name" value="Complement Module, domain 1"/>
    <property type="match status" value="1"/>
</dbReference>
<dbReference type="Pfam" id="PF03782">
    <property type="entry name" value="AMOP"/>
    <property type="match status" value="1"/>
</dbReference>
<dbReference type="InterPro" id="IPR003886">
    <property type="entry name" value="NIDO_dom"/>
</dbReference>
<dbReference type="Proteomes" id="UP000054047">
    <property type="component" value="Unassembled WGS sequence"/>
</dbReference>
<feature type="domain" description="NIDO" evidence="12">
    <location>
        <begin position="82"/>
        <end position="267"/>
    </location>
</feature>
<reference evidence="14 15" key="1">
    <citation type="submission" date="2013-12" db="EMBL/GenBank/DDBJ databases">
        <title>Draft genome of the parsitic nematode Ancylostoma duodenale.</title>
        <authorList>
            <person name="Mitreva M."/>
        </authorList>
    </citation>
    <scope>NUCLEOTIDE SEQUENCE [LARGE SCALE GENOMIC DNA]</scope>
    <source>
        <strain evidence="14 15">Zhejiang</strain>
    </source>
</reference>
<evidence type="ECO:0000256" key="1">
    <source>
        <dbReference type="ARBA" id="ARBA00004370"/>
    </source>
</evidence>
<evidence type="ECO:0000259" key="11">
    <source>
        <dbReference type="PROSITE" id="PS50923"/>
    </source>
</evidence>
<feature type="domain" description="Sushi" evidence="11">
    <location>
        <begin position="812"/>
        <end position="871"/>
    </location>
</feature>
<evidence type="ECO:0000256" key="9">
    <source>
        <dbReference type="SAM" id="Phobius"/>
    </source>
</evidence>
<evidence type="ECO:0000313" key="14">
    <source>
        <dbReference type="EMBL" id="KIH56451.1"/>
    </source>
</evidence>
<dbReference type="AlphaFoldDB" id="A0A0C2GHA5"/>
<feature type="disulfide bond" evidence="7">
    <location>
        <begin position="842"/>
        <end position="869"/>
    </location>
</feature>
<accession>A0A0C2GHA5</accession>
<sequence length="987" mass="113277">MYQWIGNTKISNTFYRSVHRPRLDDDEVYNTNPQANYGAPNYNQNQNPYGQQQQQYSGAQYGQTQNVNPLYGQQQQYGQQSPLYGQQQQGYQQGFRKKRQMPGRISQPGMVVDPLLLDNITQAVQSGYTGANGWRAEHAFIVTWYRMAYGGAPRALDVSQFEHVKDWQNTFQLVIATDEIRTFAIFNYARLNWTTSNEAGGLNGFGGKQAAVAGFNGGNGTGWYQLPYSGHDHKRAVHHCRSHFVQVDNLAKGVPNTGSYTFKPPSLQRQTLIKNAWQKFTFGFVRVALSDAEDGVLWSKPTPFPWYYLPDWKKYYGQNWALDMCIEWFEYDGKRRNFQMDLTKDIPCPCKMSQAMLDLGRYMPIMDCDKDGDTSCPFNKGAQHCIQSVQPSSIGSSQQCCYDYEGYLMFTDDWEPDGDYTRFFQPGTPARAHKFGAPPYRQPPFIPTMSNYQLDLMPYRTCCTYMYGEPHVVTFDGVKYTFPGKGYFVLVMSDDPTHKLMVQVRLEQPDDTLWHSHVNATVITGIAVQENDSAIVQVYSERVFARKPMRRWRYRTDVYVDGVRRFFDKPHWKHQQFKSESANAPETRGYRDRLILDVDIRNPLQNMNQSEIIIMMKSGLGIRVHESYGMLDVMVSLPPSYNTTCKPGVTASSSLNTMDGTNRCYTTLGLLGAYNNDPNDDLTSSTGQVTRSTGDTFSASTTQMIYEQFGVTWRVDGKNDKIGSVLFGEQFKPIYNPLLFASTDYTPVFWPQFLDLNASRVFTMEQVTSTCQGIPQCEYDYMMTGRKEVGLTTLRKQKNFFAMQKSGSKQLISCGPLLKKEGVIKTPPAANYLEGDTVTFSCKPKYFIHGDIERTCRNGTWSPGWWAWCRGFVMMFMIIFCILWNIRRKKQQDHARRQLEKGRIASIQTTTETKRQSWQAANVISEKEPLRADFLDTFDDRPAYLREESRVGPALYEERTVRPAETVVTQRQFTTQPTYQFFESSAI</sequence>
<dbReference type="SMART" id="SM00539">
    <property type="entry name" value="NIDO"/>
    <property type="match status" value="1"/>
</dbReference>
<dbReference type="InterPro" id="IPR001846">
    <property type="entry name" value="VWF_type-D"/>
</dbReference>
<feature type="domain" description="AMOP" evidence="10">
    <location>
        <begin position="317"/>
        <end position="479"/>
    </location>
</feature>
<keyword evidence="15" id="KW-1185">Reference proteome</keyword>
<keyword evidence="4 9" id="KW-1133">Transmembrane helix</keyword>
<dbReference type="InterPro" id="IPR005533">
    <property type="entry name" value="AMOP_dom"/>
</dbReference>
<evidence type="ECO:0000256" key="8">
    <source>
        <dbReference type="SAM" id="MobiDB-lite"/>
    </source>
</evidence>
<feature type="domain" description="VWFD" evidence="13">
    <location>
        <begin position="462"/>
        <end position="721"/>
    </location>
</feature>
<dbReference type="CDD" id="cd00033">
    <property type="entry name" value="CCP"/>
    <property type="match status" value="1"/>
</dbReference>
<dbReference type="GO" id="GO:0016020">
    <property type="term" value="C:membrane"/>
    <property type="evidence" value="ECO:0007669"/>
    <property type="project" value="UniProtKB-SubCell"/>
</dbReference>
<dbReference type="Pfam" id="PF06119">
    <property type="entry name" value="NIDO"/>
    <property type="match status" value="1"/>
</dbReference>
<dbReference type="InterPro" id="IPR056619">
    <property type="entry name" value="C8-3_MUC4"/>
</dbReference>
<dbReference type="PROSITE" id="PS51220">
    <property type="entry name" value="NIDO"/>
    <property type="match status" value="1"/>
</dbReference>
<dbReference type="EMBL" id="KN735731">
    <property type="protein sequence ID" value="KIH56451.1"/>
    <property type="molecule type" value="Genomic_DNA"/>
</dbReference>
<dbReference type="PROSITE" id="PS51233">
    <property type="entry name" value="VWFD"/>
    <property type="match status" value="1"/>
</dbReference>
<evidence type="ECO:0000259" key="13">
    <source>
        <dbReference type="PROSITE" id="PS51233"/>
    </source>
</evidence>
<dbReference type="Pfam" id="PF23263">
    <property type="entry name" value="C8-3_MUC4"/>
    <property type="match status" value="1"/>
</dbReference>
<dbReference type="InterPro" id="IPR051495">
    <property type="entry name" value="Epithelial_Barrier/Signaling"/>
</dbReference>
<dbReference type="PANTHER" id="PTHR13802:SF52">
    <property type="entry name" value="MUCIN-4"/>
    <property type="match status" value="1"/>
</dbReference>
<dbReference type="GO" id="GO:0007160">
    <property type="term" value="P:cell-matrix adhesion"/>
    <property type="evidence" value="ECO:0007669"/>
    <property type="project" value="InterPro"/>
</dbReference>
<dbReference type="SMART" id="SM00032">
    <property type="entry name" value="CCP"/>
    <property type="match status" value="1"/>
</dbReference>
<feature type="transmembrane region" description="Helical" evidence="9">
    <location>
        <begin position="865"/>
        <end position="886"/>
    </location>
</feature>
<keyword evidence="6 7" id="KW-1015">Disulfide bond</keyword>
<feature type="compositionally biased region" description="Low complexity" evidence="8">
    <location>
        <begin position="34"/>
        <end position="58"/>
    </location>
</feature>
<evidence type="ECO:0000313" key="15">
    <source>
        <dbReference type="Proteomes" id="UP000054047"/>
    </source>
</evidence>
<evidence type="ECO:0000256" key="5">
    <source>
        <dbReference type="ARBA" id="ARBA00023136"/>
    </source>
</evidence>
<evidence type="ECO:0000256" key="3">
    <source>
        <dbReference type="ARBA" id="ARBA00022729"/>
    </source>
</evidence>